<evidence type="ECO:0000256" key="5">
    <source>
        <dbReference type="SAM" id="MobiDB-lite"/>
    </source>
</evidence>
<feature type="domain" description="Ion transport" evidence="7">
    <location>
        <begin position="596"/>
        <end position="864"/>
    </location>
</feature>
<protein>
    <submittedName>
        <fullName evidence="9">Potassium voltage-gated channel protein Shaker (Protein minisleep)</fullName>
    </submittedName>
</protein>
<comment type="caution">
    <text evidence="8">The sequence shown here is derived from an EMBL/GenBank/DDBJ whole genome shotgun (WGS) entry which is preliminary data.</text>
</comment>
<evidence type="ECO:0000256" key="4">
    <source>
        <dbReference type="ARBA" id="ARBA00023136"/>
    </source>
</evidence>
<keyword evidence="10" id="KW-1185">Reference proteome</keyword>
<dbReference type="GO" id="GO:0086010">
    <property type="term" value="P:membrane depolarization during action potential"/>
    <property type="evidence" value="ECO:0007669"/>
    <property type="project" value="TreeGrafter"/>
</dbReference>
<comment type="subcellular location">
    <subcellularLocation>
        <location evidence="1">Membrane</location>
        <topology evidence="1">Multi-pass membrane protein</topology>
    </subcellularLocation>
</comment>
<feature type="transmembrane region" description="Helical" evidence="6">
    <location>
        <begin position="834"/>
        <end position="856"/>
    </location>
</feature>
<evidence type="ECO:0000313" key="10">
    <source>
        <dbReference type="Proteomes" id="UP001152797"/>
    </source>
</evidence>
<feature type="transmembrane region" description="Helical" evidence="6">
    <location>
        <begin position="598"/>
        <end position="616"/>
    </location>
</feature>
<name>A0A9P1DN82_9DINO</name>
<keyword evidence="4 6" id="KW-0472">Membrane</keyword>
<evidence type="ECO:0000256" key="3">
    <source>
        <dbReference type="ARBA" id="ARBA00022989"/>
    </source>
</evidence>
<keyword evidence="3 6" id="KW-1133">Transmembrane helix</keyword>
<evidence type="ECO:0000259" key="7">
    <source>
        <dbReference type="Pfam" id="PF00520"/>
    </source>
</evidence>
<reference evidence="9 10" key="2">
    <citation type="submission" date="2024-05" db="EMBL/GenBank/DDBJ databases">
        <authorList>
            <person name="Chen Y."/>
            <person name="Shah S."/>
            <person name="Dougan E. K."/>
            <person name="Thang M."/>
            <person name="Chan C."/>
        </authorList>
    </citation>
    <scope>NUCLEOTIDE SEQUENCE [LARGE SCALE GENOMIC DNA]</scope>
</reference>
<gene>
    <name evidence="8" type="ORF">C1SCF055_LOCUS37116</name>
</gene>
<dbReference type="Gene3D" id="1.20.120.350">
    <property type="entry name" value="Voltage-gated potassium channels. Chain C"/>
    <property type="match status" value="1"/>
</dbReference>
<dbReference type="PROSITE" id="PS00018">
    <property type="entry name" value="EF_HAND_1"/>
    <property type="match status" value="1"/>
</dbReference>
<proteinExistence type="predicted"/>
<dbReference type="Pfam" id="PF00520">
    <property type="entry name" value="Ion_trans"/>
    <property type="match status" value="1"/>
</dbReference>
<organism evidence="8">
    <name type="scientific">Cladocopium goreaui</name>
    <dbReference type="NCBI Taxonomy" id="2562237"/>
    <lineage>
        <taxon>Eukaryota</taxon>
        <taxon>Sar</taxon>
        <taxon>Alveolata</taxon>
        <taxon>Dinophyceae</taxon>
        <taxon>Suessiales</taxon>
        <taxon>Symbiodiniaceae</taxon>
        <taxon>Cladocopium</taxon>
    </lineage>
</organism>
<feature type="transmembrane region" description="Helical" evidence="6">
    <location>
        <begin position="665"/>
        <end position="683"/>
    </location>
</feature>
<dbReference type="GO" id="GO:0005248">
    <property type="term" value="F:voltage-gated sodium channel activity"/>
    <property type="evidence" value="ECO:0007669"/>
    <property type="project" value="TreeGrafter"/>
</dbReference>
<dbReference type="AlphaFoldDB" id="A0A9P1DN82"/>
<dbReference type="InterPro" id="IPR027359">
    <property type="entry name" value="Volt_channel_dom_sf"/>
</dbReference>
<sequence length="1002" mass="112965">MNVFQKLEMRRCGATPAFSPAHLNCLRLTRRWSFPNFGKQFQGSRQIRKLLLLGPDVVCVMLHCDAEVWQVTGTGTDSTLQWLMGLRVLAMEKIVKVLHLRKSGVVLVYYTVGRRMDGVDPISPFCRVRILEVQAMQRGERQERDCQLRETESRDLVHDTWNDCLWLVEESDISCWDDETLQPRFRIQEEPNLRKLRFGLGSFAQIAGSRVSFFSPDNGMVVGKAALPTGTMQIVEVLRDTLLLCKREHAVALLVQEQQILCSLDETQDWMPERVRGLPLVDTFLAVFPKKVQIWHYLHDGGLCWRGREIDADGCLIDASISSALFPIEKPCRGGYSCDLNLLDFSCGHAERRENPISILRNLCHRRVMGGGVWQVRANLQAGVVLVLGQADLTCYAPVPKKASFDDEILKERCQIQVAASEVLFECGLEDTHESHMEKRVRQDGTGCRMVFEAAEAAESVCSSQWLSRWLIWHLALGTDKEFSKTAFFAVLPTEDSELSEDGPHLRNDGDPEDKVKTPHTSYAQDARELSGIPEVSFEETMQVEGGKKSIHMQQAMFQNSADMKQAVRAELMKEKGYDVKNFYKQSGLFQRIARHTWFDNITICVIGLYAVWMAIDTDLNQAEVITEADPIFFVAEQIFCSFFTVELAIRFLAFQNKLNCLRDAWFVFDLLLVVSMILETWVMTLVLYFTGEGSTSGLLGNASILRLARLMRLSRLFRMVRLLRMVPELLILVKAIAAAMRSVGFTLLLLVIVLYVFGIGFTQLLSSIFLDQAIDVDIGASAGADFAGSDLGSDKDGGPFRGVLISMQSLFLHATLLDSISELVSDFIVQEQFLALALLYAFLILSAITITNMLIGVICEVITAVAAAEKEAIQITWVRETLKRMMGGSDANEDGKLQKQEFFQIAKDKDAVKALKALGVDVLTLIEFADIIFENLEEGQDDSTSELSFSDFMEVILQFRGTNTATVKDMVDLRKWFVLQYRQMLRADLEEILVGKVGTWM</sequence>
<dbReference type="GO" id="GO:0070509">
    <property type="term" value="P:calcium ion import"/>
    <property type="evidence" value="ECO:0007669"/>
    <property type="project" value="TreeGrafter"/>
</dbReference>
<evidence type="ECO:0000313" key="9">
    <source>
        <dbReference type="EMBL" id="CAL4799316.1"/>
    </source>
</evidence>
<dbReference type="OrthoDB" id="422176at2759"/>
<feature type="transmembrane region" description="Helical" evidence="6">
    <location>
        <begin position="730"/>
        <end position="758"/>
    </location>
</feature>
<feature type="compositionally biased region" description="Basic and acidic residues" evidence="5">
    <location>
        <begin position="502"/>
        <end position="517"/>
    </location>
</feature>
<evidence type="ECO:0000256" key="6">
    <source>
        <dbReference type="SAM" id="Phobius"/>
    </source>
</evidence>
<evidence type="ECO:0000256" key="1">
    <source>
        <dbReference type="ARBA" id="ARBA00004141"/>
    </source>
</evidence>
<evidence type="ECO:0000256" key="2">
    <source>
        <dbReference type="ARBA" id="ARBA00022692"/>
    </source>
</evidence>
<dbReference type="PANTHER" id="PTHR10037">
    <property type="entry name" value="VOLTAGE-GATED CATION CHANNEL CALCIUM AND SODIUM"/>
    <property type="match status" value="1"/>
</dbReference>
<dbReference type="GO" id="GO:0001518">
    <property type="term" value="C:voltage-gated sodium channel complex"/>
    <property type="evidence" value="ECO:0007669"/>
    <property type="project" value="TreeGrafter"/>
</dbReference>
<feature type="transmembrane region" description="Helical" evidence="6">
    <location>
        <begin position="632"/>
        <end position="653"/>
    </location>
</feature>
<dbReference type="EMBL" id="CAMXCT030005312">
    <property type="protein sequence ID" value="CAL4799316.1"/>
    <property type="molecule type" value="Genomic_DNA"/>
</dbReference>
<dbReference type="Gene3D" id="1.10.287.70">
    <property type="match status" value="1"/>
</dbReference>
<dbReference type="InterPro" id="IPR005821">
    <property type="entry name" value="Ion_trans_dom"/>
</dbReference>
<dbReference type="EMBL" id="CAMXCT010005312">
    <property type="protein sequence ID" value="CAI4012004.1"/>
    <property type="molecule type" value="Genomic_DNA"/>
</dbReference>
<dbReference type="EMBL" id="CAMXCT020005312">
    <property type="protein sequence ID" value="CAL1165379.1"/>
    <property type="molecule type" value="Genomic_DNA"/>
</dbReference>
<dbReference type="SUPFAM" id="SSF81324">
    <property type="entry name" value="Voltage-gated potassium channels"/>
    <property type="match status" value="1"/>
</dbReference>
<accession>A0A9P1DN82</accession>
<evidence type="ECO:0000313" key="8">
    <source>
        <dbReference type="EMBL" id="CAI4012004.1"/>
    </source>
</evidence>
<keyword evidence="2 6" id="KW-0812">Transmembrane</keyword>
<dbReference type="InterPro" id="IPR018247">
    <property type="entry name" value="EF_Hand_1_Ca_BS"/>
</dbReference>
<dbReference type="Proteomes" id="UP001152797">
    <property type="component" value="Unassembled WGS sequence"/>
</dbReference>
<dbReference type="InterPro" id="IPR043203">
    <property type="entry name" value="VGCC_Ca_Na"/>
</dbReference>
<reference evidence="8" key="1">
    <citation type="submission" date="2022-10" db="EMBL/GenBank/DDBJ databases">
        <authorList>
            <person name="Chen Y."/>
            <person name="Dougan E. K."/>
            <person name="Chan C."/>
            <person name="Rhodes N."/>
            <person name="Thang M."/>
        </authorList>
    </citation>
    <scope>NUCLEOTIDE SEQUENCE</scope>
</reference>
<dbReference type="PANTHER" id="PTHR10037:SF230">
    <property type="entry name" value="CA[2+]-CHANNEL PROTEIN ALPHA[[1]] SUBUNIT T, ISOFORM F"/>
    <property type="match status" value="1"/>
</dbReference>
<dbReference type="GO" id="GO:0008332">
    <property type="term" value="F:low voltage-gated calcium channel activity"/>
    <property type="evidence" value="ECO:0007669"/>
    <property type="project" value="TreeGrafter"/>
</dbReference>
<feature type="region of interest" description="Disordered" evidence="5">
    <location>
        <begin position="497"/>
        <end position="522"/>
    </location>
</feature>